<dbReference type="Proteomes" id="UP000054481">
    <property type="component" value="Unassembled WGS sequence"/>
</dbReference>
<dbReference type="InterPro" id="IPR002227">
    <property type="entry name" value="Tyrosinase_Cu-bd"/>
</dbReference>
<dbReference type="GO" id="GO:0046872">
    <property type="term" value="F:metal ion binding"/>
    <property type="evidence" value="ECO:0007669"/>
    <property type="project" value="UniProtKB-KW"/>
</dbReference>
<keyword evidence="13" id="KW-1185">Reference proteome</keyword>
<evidence type="ECO:0000313" key="12">
    <source>
        <dbReference type="EMBL" id="KJZ71341.1"/>
    </source>
</evidence>
<evidence type="ECO:0000256" key="7">
    <source>
        <dbReference type="ARBA" id="ARBA00048881"/>
    </source>
</evidence>
<evidence type="ECO:0000256" key="4">
    <source>
        <dbReference type="ARBA" id="ARBA00023008"/>
    </source>
</evidence>
<dbReference type="GO" id="GO:0004503">
    <property type="term" value="F:tyrosinase activity"/>
    <property type="evidence" value="ECO:0007669"/>
    <property type="project" value="UniProtKB-EC"/>
</dbReference>
<keyword evidence="4" id="KW-0186">Copper</keyword>
<dbReference type="PANTHER" id="PTHR11474:SF76">
    <property type="entry name" value="SHKT DOMAIN-CONTAINING PROTEIN"/>
    <property type="match status" value="1"/>
</dbReference>
<dbReference type="Gene3D" id="1.10.1280.10">
    <property type="entry name" value="Di-copper center containing domain from catechol oxidase"/>
    <property type="match status" value="1"/>
</dbReference>
<dbReference type="PROSITE" id="PS00498">
    <property type="entry name" value="TYROSINASE_2"/>
    <property type="match status" value="1"/>
</dbReference>
<evidence type="ECO:0000256" key="9">
    <source>
        <dbReference type="SAM" id="SignalP"/>
    </source>
</evidence>
<dbReference type="InterPro" id="IPR050316">
    <property type="entry name" value="Tyrosinase/Hemocyanin"/>
</dbReference>
<evidence type="ECO:0000259" key="10">
    <source>
        <dbReference type="PROSITE" id="PS00497"/>
    </source>
</evidence>
<evidence type="ECO:0000259" key="11">
    <source>
        <dbReference type="PROSITE" id="PS00498"/>
    </source>
</evidence>
<evidence type="ECO:0000256" key="8">
    <source>
        <dbReference type="SAM" id="MobiDB-lite"/>
    </source>
</evidence>
<dbReference type="AlphaFoldDB" id="A0A0F7ZGR3"/>
<evidence type="ECO:0000256" key="2">
    <source>
        <dbReference type="ARBA" id="ARBA00011906"/>
    </source>
</evidence>
<keyword evidence="3" id="KW-0479">Metal-binding</keyword>
<dbReference type="EC" id="1.14.18.1" evidence="2"/>
<feature type="signal peptide" evidence="9">
    <location>
        <begin position="1"/>
        <end position="18"/>
    </location>
</feature>
<dbReference type="InterPro" id="IPR008922">
    <property type="entry name" value="Di-copper_centre_dom_sf"/>
</dbReference>
<protein>
    <recommendedName>
        <fullName evidence="2">tyrosinase</fullName>
        <ecNumber evidence="2">1.14.18.1</ecNumber>
    </recommendedName>
</protein>
<dbReference type="GO" id="GO:0042438">
    <property type="term" value="P:melanin biosynthetic process"/>
    <property type="evidence" value="ECO:0007669"/>
    <property type="project" value="UniProtKB-KW"/>
</dbReference>
<keyword evidence="9" id="KW-0732">Signal</keyword>
<dbReference type="PRINTS" id="PR00092">
    <property type="entry name" value="TYROSINASE"/>
</dbReference>
<dbReference type="PANTHER" id="PTHR11474">
    <property type="entry name" value="TYROSINASE FAMILY MEMBER"/>
    <property type="match status" value="1"/>
</dbReference>
<dbReference type="PROSITE" id="PS00497">
    <property type="entry name" value="TYROSINASE_1"/>
    <property type="match status" value="1"/>
</dbReference>
<feature type="domain" description="Tyrosinase copper-binding" evidence="10">
    <location>
        <begin position="104"/>
        <end position="121"/>
    </location>
</feature>
<feature type="chain" id="PRO_5002525696" description="tyrosinase" evidence="9">
    <location>
        <begin position="19"/>
        <end position="627"/>
    </location>
</feature>
<evidence type="ECO:0000256" key="5">
    <source>
        <dbReference type="ARBA" id="ARBA00023101"/>
    </source>
</evidence>
<dbReference type="OrthoDB" id="6132182at2759"/>
<feature type="region of interest" description="Disordered" evidence="8">
    <location>
        <begin position="408"/>
        <end position="436"/>
    </location>
</feature>
<feature type="compositionally biased region" description="Polar residues" evidence="8">
    <location>
        <begin position="416"/>
        <end position="432"/>
    </location>
</feature>
<gene>
    <name evidence="12" type="ORF">HIM_09277</name>
</gene>
<feature type="domain" description="Tyrosinase copper-binding" evidence="11">
    <location>
        <begin position="283"/>
        <end position="294"/>
    </location>
</feature>
<dbReference type="Pfam" id="PF00264">
    <property type="entry name" value="Tyrosinase"/>
    <property type="match status" value="1"/>
</dbReference>
<evidence type="ECO:0000256" key="1">
    <source>
        <dbReference type="ARBA" id="ARBA00009928"/>
    </source>
</evidence>
<dbReference type="SUPFAM" id="SSF48056">
    <property type="entry name" value="Di-copper centre-containing domain"/>
    <property type="match status" value="1"/>
</dbReference>
<sequence>MLRRSLVSVLALESVALAADYYPITGVFSAQSQGAPARRNINELQAEAGPQWDLYIQALAAMQNMNARDPLSYFQIGGIHGYPPYPWNGTAQGSTSQNPGYCAHGVPMFLTWHRPYVLLFEQSLVNQARAIAVRYPASTRARYMQAAETLRAPYWDWASDPTVPNSTALRTVPINTPTGYYSLNNPLVGYTYPREALTGTFGQFRPPIPPPDRVGRCPFGSYPQSANQGLRQQSLRDQVYRAFTDSMSLGNFSMAIENVHGLVHVFAACQGQAMANLGYAGFDPLFMLHHSNVDRLYALWQASNPSLSRLTGNYEVPSSRYTTLRGSIEGPDTPLRPFYLARNQSHTHNTVVSTYNLGYTYTGLEQTSANRLRKRNKSEGDLVTSDLVLLDLQSSVNQARPAAVHQYEAPAGYGPPQTSSQSSYGTNPSHYSSSEEMKHRAIGIVNKLYSSPSHKKKRTVYKASVHFRVEEIPDRPAVIDLFLCDVHVGDIAVLDDPYQGLHTATLPLNDAIDACNQRGITPGNYGDDMRVTIKTASGKDVPLSQITSMTMDIEDLTETPPTSNDDFPAITNRHLRPGHLKQYIKKLKQQIGGYGGGQQQGSGYGGHAVGRGAYSGPSAWHGARNEE</sequence>
<name>A0A0F7ZGR3_9HYPO</name>
<evidence type="ECO:0000256" key="3">
    <source>
        <dbReference type="ARBA" id="ARBA00022723"/>
    </source>
</evidence>
<comment type="catalytic activity">
    <reaction evidence="7">
        <text>L-tyrosine + O2 = L-dopaquinone + H2O</text>
        <dbReference type="Rhea" id="RHEA:18117"/>
        <dbReference type="ChEBI" id="CHEBI:15377"/>
        <dbReference type="ChEBI" id="CHEBI:15379"/>
        <dbReference type="ChEBI" id="CHEBI:57924"/>
        <dbReference type="ChEBI" id="CHEBI:58315"/>
        <dbReference type="EC" id="1.14.18.1"/>
    </reaction>
</comment>
<dbReference type="EMBL" id="KQ030578">
    <property type="protein sequence ID" value="KJZ71341.1"/>
    <property type="molecule type" value="Genomic_DNA"/>
</dbReference>
<comment type="catalytic activity">
    <reaction evidence="6">
        <text>2 L-dopa + O2 = 2 L-dopaquinone + 2 H2O</text>
        <dbReference type="Rhea" id="RHEA:34287"/>
        <dbReference type="ChEBI" id="CHEBI:15377"/>
        <dbReference type="ChEBI" id="CHEBI:15379"/>
        <dbReference type="ChEBI" id="CHEBI:57504"/>
        <dbReference type="ChEBI" id="CHEBI:57924"/>
        <dbReference type="EC" id="1.14.18.1"/>
    </reaction>
</comment>
<keyword evidence="5" id="KW-0470">Melanin biosynthesis</keyword>
<proteinExistence type="inferred from homology"/>
<evidence type="ECO:0000256" key="6">
    <source>
        <dbReference type="ARBA" id="ARBA00048233"/>
    </source>
</evidence>
<organism evidence="12 13">
    <name type="scientific">Hirsutella minnesotensis 3608</name>
    <dbReference type="NCBI Taxonomy" id="1043627"/>
    <lineage>
        <taxon>Eukaryota</taxon>
        <taxon>Fungi</taxon>
        <taxon>Dikarya</taxon>
        <taxon>Ascomycota</taxon>
        <taxon>Pezizomycotina</taxon>
        <taxon>Sordariomycetes</taxon>
        <taxon>Hypocreomycetidae</taxon>
        <taxon>Hypocreales</taxon>
        <taxon>Ophiocordycipitaceae</taxon>
        <taxon>Hirsutella</taxon>
    </lineage>
</organism>
<accession>A0A0F7ZGR3</accession>
<comment type="similarity">
    <text evidence="1">Belongs to the tyrosinase family.</text>
</comment>
<evidence type="ECO:0000313" key="13">
    <source>
        <dbReference type="Proteomes" id="UP000054481"/>
    </source>
</evidence>
<reference evidence="12 13" key="1">
    <citation type="journal article" date="2014" name="Genome Biol. Evol.">
        <title>Comparative genomics and transcriptomics analyses reveal divergent lifestyle features of nematode endoparasitic fungus Hirsutella minnesotensis.</title>
        <authorList>
            <person name="Lai Y."/>
            <person name="Liu K."/>
            <person name="Zhang X."/>
            <person name="Zhang X."/>
            <person name="Li K."/>
            <person name="Wang N."/>
            <person name="Shu C."/>
            <person name="Wu Y."/>
            <person name="Wang C."/>
            <person name="Bushley K.E."/>
            <person name="Xiang M."/>
            <person name="Liu X."/>
        </authorList>
    </citation>
    <scope>NUCLEOTIDE SEQUENCE [LARGE SCALE GENOMIC DNA]</scope>
    <source>
        <strain evidence="12 13">3608</strain>
    </source>
</reference>